<accession>A0ABN1AMK1</accession>
<proteinExistence type="predicted"/>
<keyword evidence="1 4" id="KW-0378">Hydrolase</keyword>
<dbReference type="RefSeq" id="WP_343836326.1">
    <property type="nucleotide sequence ID" value="NZ_BAAADO010000001.1"/>
</dbReference>
<evidence type="ECO:0000313" key="6">
    <source>
        <dbReference type="EMBL" id="GAA0480169.1"/>
    </source>
</evidence>
<dbReference type="InterPro" id="IPR016035">
    <property type="entry name" value="Acyl_Trfase/lysoPLipase"/>
</dbReference>
<protein>
    <submittedName>
        <fullName evidence="6">Patatin family protein</fullName>
    </submittedName>
</protein>
<feature type="short sequence motif" description="GXSXG" evidence="4">
    <location>
        <begin position="37"/>
        <end position="41"/>
    </location>
</feature>
<evidence type="ECO:0000256" key="3">
    <source>
        <dbReference type="ARBA" id="ARBA00023098"/>
    </source>
</evidence>
<gene>
    <name evidence="6" type="ORF">GCM10008986_00840</name>
</gene>
<sequence length="289" mass="33220">MQNTGLVLEGGGMRGVFTGGVLHYLMEKEVYLPYVIGVSAGACNGSSYLARQIDRNRTVNIDYITHPEYISYKRFLKQGELFGMDFIFDQLPNQLVPFDYEAFNQASEEFVVGTTDCQTGEPVYFDKSNYKHDMLTLLRASSSLPFMAPEIEFEGRYLLDGGIADPIPIKKAEQDGYSKNVVVLTRNKGYRKSKAKYKWLLKKKYGHYEGLIEAVMNRHEKYNQTIDYLEEQEEKGNVLIIRPKEKLDVGRVEKNPVKLQRLYDQGYEQAKLDFERIQTFISSAHAIEV</sequence>
<dbReference type="Proteomes" id="UP001500880">
    <property type="component" value="Unassembled WGS sequence"/>
</dbReference>
<keyword evidence="2 4" id="KW-0442">Lipid degradation</keyword>
<evidence type="ECO:0000256" key="2">
    <source>
        <dbReference type="ARBA" id="ARBA00022963"/>
    </source>
</evidence>
<dbReference type="Gene3D" id="3.40.1090.10">
    <property type="entry name" value="Cytosolic phospholipase A2 catalytic domain"/>
    <property type="match status" value="2"/>
</dbReference>
<feature type="short sequence motif" description="GXGXXG" evidence="4">
    <location>
        <begin position="10"/>
        <end position="15"/>
    </location>
</feature>
<keyword evidence="7" id="KW-1185">Reference proteome</keyword>
<dbReference type="SUPFAM" id="SSF52151">
    <property type="entry name" value="FabD/lysophospholipase-like"/>
    <property type="match status" value="1"/>
</dbReference>
<dbReference type="InterPro" id="IPR045943">
    <property type="entry name" value="DUF6363"/>
</dbReference>
<evidence type="ECO:0000256" key="1">
    <source>
        <dbReference type="ARBA" id="ARBA00022801"/>
    </source>
</evidence>
<feature type="active site" description="Proton acceptor" evidence="4">
    <location>
        <position position="160"/>
    </location>
</feature>
<name>A0ABN1AMK1_9BACI</name>
<evidence type="ECO:0000259" key="5">
    <source>
        <dbReference type="PROSITE" id="PS51635"/>
    </source>
</evidence>
<dbReference type="PROSITE" id="PS51635">
    <property type="entry name" value="PNPLA"/>
    <property type="match status" value="1"/>
</dbReference>
<reference evidence="6 7" key="1">
    <citation type="journal article" date="2019" name="Int. J. Syst. Evol. Microbiol.">
        <title>The Global Catalogue of Microorganisms (GCM) 10K type strain sequencing project: providing services to taxonomists for standard genome sequencing and annotation.</title>
        <authorList>
            <consortium name="The Broad Institute Genomics Platform"/>
            <consortium name="The Broad Institute Genome Sequencing Center for Infectious Disease"/>
            <person name="Wu L."/>
            <person name="Ma J."/>
        </authorList>
    </citation>
    <scope>NUCLEOTIDE SEQUENCE [LARGE SCALE GENOMIC DNA]</scope>
    <source>
        <strain evidence="6 7">JCM 12389</strain>
    </source>
</reference>
<feature type="short sequence motif" description="DGA/G" evidence="4">
    <location>
        <begin position="160"/>
        <end position="162"/>
    </location>
</feature>
<comment type="caution">
    <text evidence="6">The sequence shown here is derived from an EMBL/GenBank/DDBJ whole genome shotgun (WGS) entry which is preliminary data.</text>
</comment>
<organism evidence="6 7">
    <name type="scientific">Salinibacillus aidingensis</name>
    <dbReference type="NCBI Taxonomy" id="237684"/>
    <lineage>
        <taxon>Bacteria</taxon>
        <taxon>Bacillati</taxon>
        <taxon>Bacillota</taxon>
        <taxon>Bacilli</taxon>
        <taxon>Bacillales</taxon>
        <taxon>Bacillaceae</taxon>
        <taxon>Salinibacillus</taxon>
    </lineage>
</organism>
<dbReference type="EMBL" id="BAAADO010000001">
    <property type="protein sequence ID" value="GAA0480169.1"/>
    <property type="molecule type" value="Genomic_DNA"/>
</dbReference>
<feature type="active site" description="Nucleophile" evidence="4">
    <location>
        <position position="39"/>
    </location>
</feature>
<dbReference type="PANTHER" id="PTHR14226">
    <property type="entry name" value="NEUROPATHY TARGET ESTERASE/SWISS CHEESE D.MELANOGASTER"/>
    <property type="match status" value="1"/>
</dbReference>
<evidence type="ECO:0000313" key="7">
    <source>
        <dbReference type="Proteomes" id="UP001500880"/>
    </source>
</evidence>
<dbReference type="InterPro" id="IPR037483">
    <property type="entry name" value="YjjU-like"/>
</dbReference>
<dbReference type="Pfam" id="PF19890">
    <property type="entry name" value="DUF6363"/>
    <property type="match status" value="1"/>
</dbReference>
<dbReference type="PANTHER" id="PTHR14226:SF25">
    <property type="entry name" value="PHOSPHOESTERASE"/>
    <property type="match status" value="1"/>
</dbReference>
<dbReference type="InterPro" id="IPR050301">
    <property type="entry name" value="NTE"/>
</dbReference>
<dbReference type="CDD" id="cd07208">
    <property type="entry name" value="Pat_hypo_Ecoli_yjju_like"/>
    <property type="match status" value="1"/>
</dbReference>
<dbReference type="Pfam" id="PF01734">
    <property type="entry name" value="Patatin"/>
    <property type="match status" value="1"/>
</dbReference>
<feature type="domain" description="PNPLA" evidence="5">
    <location>
        <begin position="6"/>
        <end position="173"/>
    </location>
</feature>
<evidence type="ECO:0000256" key="4">
    <source>
        <dbReference type="PROSITE-ProRule" id="PRU01161"/>
    </source>
</evidence>
<keyword evidence="3 4" id="KW-0443">Lipid metabolism</keyword>
<dbReference type="InterPro" id="IPR002641">
    <property type="entry name" value="PNPLA_dom"/>
</dbReference>